<dbReference type="Pfam" id="PF02259">
    <property type="entry name" value="FAT"/>
    <property type="match status" value="1"/>
</dbReference>
<feature type="domain" description="PIK-related kinase FAT" evidence="1">
    <location>
        <begin position="31"/>
        <end position="132"/>
    </location>
</feature>
<dbReference type="STRING" id="307972.A0A2G8L3X2"/>
<keyword evidence="3" id="KW-1185">Reference proteome</keyword>
<protein>
    <submittedName>
        <fullName evidence="2">Ataxia telangiectasia mutated</fullName>
    </submittedName>
</protein>
<sequence>MSSCGGMVSGTYQNSQVPFSAFFFLRDFSGFHNCLYGALSAIRDKDQQTCEDALERGHRIVAESLTHASLESIHSVYPLLDQLQALKEMHEVQALAFGQEPLDAVLSRWNDHQRSIETSFDITEMTFKLRLSGLRLLLTIAEESLKVMKSFESSLGSDSPGNLQWNRWLLEAEMFWAKSETSTALHLIRALIDKLSKAVDICEAASSTRSTAMTAYLTLARFADAQYQHIVNYMKSPEFESKKGILTKYRSNVEQLTVMGDLKTRYYRNLQKQGELDQSEMESLLQDRSRYLNSSAECYLKYLKASSAS</sequence>
<dbReference type="InterPro" id="IPR003151">
    <property type="entry name" value="PIK-rel_kinase_FAT"/>
</dbReference>
<dbReference type="GO" id="GO:0004674">
    <property type="term" value="F:protein serine/threonine kinase activity"/>
    <property type="evidence" value="ECO:0007669"/>
    <property type="project" value="InterPro"/>
</dbReference>
<dbReference type="EMBL" id="MRZV01000229">
    <property type="protein sequence ID" value="PIK54951.1"/>
    <property type="molecule type" value="Genomic_DNA"/>
</dbReference>
<dbReference type="InterPro" id="IPR038980">
    <property type="entry name" value="ATM_plant"/>
</dbReference>
<dbReference type="SMR" id="A0A2G8L3X2"/>
<proteinExistence type="predicted"/>
<dbReference type="PANTHER" id="PTHR37079">
    <property type="entry name" value="SERINE/THREONINE-PROTEIN KINASE ATM"/>
    <property type="match status" value="1"/>
</dbReference>
<comment type="caution">
    <text evidence="2">The sequence shown here is derived from an EMBL/GenBank/DDBJ whole genome shotgun (WGS) entry which is preliminary data.</text>
</comment>
<name>A0A2G8L3X2_STIJA</name>
<dbReference type="PANTHER" id="PTHR37079:SF4">
    <property type="entry name" value="SERINE_THREONINE-PROTEIN KINASE ATM"/>
    <property type="match status" value="1"/>
</dbReference>
<evidence type="ECO:0000259" key="1">
    <source>
        <dbReference type="Pfam" id="PF02259"/>
    </source>
</evidence>
<dbReference type="AlphaFoldDB" id="A0A2G8L3X2"/>
<organism evidence="2 3">
    <name type="scientific">Stichopus japonicus</name>
    <name type="common">Sea cucumber</name>
    <dbReference type="NCBI Taxonomy" id="307972"/>
    <lineage>
        <taxon>Eukaryota</taxon>
        <taxon>Metazoa</taxon>
        <taxon>Echinodermata</taxon>
        <taxon>Eleutherozoa</taxon>
        <taxon>Echinozoa</taxon>
        <taxon>Holothuroidea</taxon>
        <taxon>Aspidochirotacea</taxon>
        <taxon>Aspidochirotida</taxon>
        <taxon>Stichopodidae</taxon>
        <taxon>Apostichopus</taxon>
    </lineage>
</organism>
<evidence type="ECO:0000313" key="3">
    <source>
        <dbReference type="Proteomes" id="UP000230750"/>
    </source>
</evidence>
<gene>
    <name evidence="2" type="ORF">BSL78_08160</name>
</gene>
<dbReference type="OrthoDB" id="381190at2759"/>
<accession>A0A2G8L3X2</accession>
<evidence type="ECO:0000313" key="2">
    <source>
        <dbReference type="EMBL" id="PIK54951.1"/>
    </source>
</evidence>
<reference evidence="2 3" key="1">
    <citation type="journal article" date="2017" name="PLoS Biol.">
        <title>The sea cucumber genome provides insights into morphological evolution and visceral regeneration.</title>
        <authorList>
            <person name="Zhang X."/>
            <person name="Sun L."/>
            <person name="Yuan J."/>
            <person name="Sun Y."/>
            <person name="Gao Y."/>
            <person name="Zhang L."/>
            <person name="Li S."/>
            <person name="Dai H."/>
            <person name="Hamel J.F."/>
            <person name="Liu C."/>
            <person name="Yu Y."/>
            <person name="Liu S."/>
            <person name="Lin W."/>
            <person name="Guo K."/>
            <person name="Jin S."/>
            <person name="Xu P."/>
            <person name="Storey K.B."/>
            <person name="Huan P."/>
            <person name="Zhang T."/>
            <person name="Zhou Y."/>
            <person name="Zhang J."/>
            <person name="Lin C."/>
            <person name="Li X."/>
            <person name="Xing L."/>
            <person name="Huo D."/>
            <person name="Sun M."/>
            <person name="Wang L."/>
            <person name="Mercier A."/>
            <person name="Li F."/>
            <person name="Yang H."/>
            <person name="Xiang J."/>
        </authorList>
    </citation>
    <scope>NUCLEOTIDE SEQUENCE [LARGE SCALE GENOMIC DNA]</scope>
    <source>
        <strain evidence="2">Shaxun</strain>
        <tissue evidence="2">Muscle</tissue>
    </source>
</reference>
<dbReference type="GO" id="GO:0006974">
    <property type="term" value="P:DNA damage response"/>
    <property type="evidence" value="ECO:0007669"/>
    <property type="project" value="InterPro"/>
</dbReference>
<dbReference type="Proteomes" id="UP000230750">
    <property type="component" value="Unassembled WGS sequence"/>
</dbReference>